<dbReference type="RefSeq" id="WP_058966256.1">
    <property type="nucleotide sequence ID" value="NZ_CABKVM010000019.1"/>
</dbReference>
<dbReference type="SUPFAM" id="SSF51161">
    <property type="entry name" value="Trimeric LpxA-like enzymes"/>
    <property type="match status" value="1"/>
</dbReference>
<dbReference type="Pfam" id="PF00132">
    <property type="entry name" value="Hexapep"/>
    <property type="match status" value="1"/>
</dbReference>
<dbReference type="EMBL" id="SLUM01000002">
    <property type="protein sequence ID" value="TCL61380.1"/>
    <property type="molecule type" value="Genomic_DNA"/>
</dbReference>
<keyword evidence="2 3" id="KW-0808">Transferase</keyword>
<evidence type="ECO:0000256" key="1">
    <source>
        <dbReference type="ARBA" id="ARBA00007274"/>
    </source>
</evidence>
<dbReference type="CDD" id="cd04647">
    <property type="entry name" value="LbH_MAT_like"/>
    <property type="match status" value="1"/>
</dbReference>
<dbReference type="InterPro" id="IPR001451">
    <property type="entry name" value="Hexapep"/>
</dbReference>
<evidence type="ECO:0000313" key="3">
    <source>
        <dbReference type="EMBL" id="TCL61380.1"/>
    </source>
</evidence>
<dbReference type="STRING" id="1650663.GCA_001486665_02954"/>
<dbReference type="Gene3D" id="2.160.10.10">
    <property type="entry name" value="Hexapeptide repeat proteins"/>
    <property type="match status" value="1"/>
</dbReference>
<reference evidence="3 4" key="1">
    <citation type="submission" date="2019-03" db="EMBL/GenBank/DDBJ databases">
        <title>Genomic Encyclopedia of Type Strains, Phase IV (KMG-IV): sequencing the most valuable type-strain genomes for metagenomic binning, comparative biology and taxonomic classification.</title>
        <authorList>
            <person name="Goeker M."/>
        </authorList>
    </citation>
    <scope>NUCLEOTIDE SEQUENCE [LARGE SCALE GENOMIC DNA]</scope>
    <source>
        <strain evidence="3 4">DSM 100451</strain>
    </source>
</reference>
<dbReference type="InterPro" id="IPR051159">
    <property type="entry name" value="Hexapeptide_acetyltransf"/>
</dbReference>
<dbReference type="PANTHER" id="PTHR23416">
    <property type="entry name" value="SIALIC ACID SYNTHASE-RELATED"/>
    <property type="match status" value="1"/>
</dbReference>
<sequence>MNIVFKMLYKVIAMKLPESGCSFLGIEFGNYARKFRRFTYQRWTGRFIPESVNIERNVALSDDTLIGERSGIGRDSIINYGVSIGNDVMIGPFLLCYTQNHEFKDVNIPMIEQGFSERKPIHIEDNVWIGARVTILPGVTLGTGCIVGAGAVVTKDVPPYAIVVGNPGRVVKYRE</sequence>
<name>A0A4R1R784_9FIRM</name>
<protein>
    <submittedName>
        <fullName evidence="3">Maltose O-acetyltransferase</fullName>
    </submittedName>
</protein>
<evidence type="ECO:0000313" key="4">
    <source>
        <dbReference type="Proteomes" id="UP000295184"/>
    </source>
</evidence>
<proteinExistence type="inferred from homology"/>
<organism evidence="3 4">
    <name type="scientific">Allofournierella massiliensis</name>
    <dbReference type="NCBI Taxonomy" id="1650663"/>
    <lineage>
        <taxon>Bacteria</taxon>
        <taxon>Bacillati</taxon>
        <taxon>Bacillota</taxon>
        <taxon>Clostridia</taxon>
        <taxon>Eubacteriales</taxon>
        <taxon>Oscillospiraceae</taxon>
        <taxon>Allofournierella</taxon>
    </lineage>
</organism>
<dbReference type="Proteomes" id="UP000295184">
    <property type="component" value="Unassembled WGS sequence"/>
</dbReference>
<dbReference type="AlphaFoldDB" id="A0A4R1R784"/>
<gene>
    <name evidence="3" type="ORF">EDD77_102119</name>
</gene>
<dbReference type="PANTHER" id="PTHR23416:SF23">
    <property type="entry name" value="ACETYLTRANSFERASE C18B11.09C-RELATED"/>
    <property type="match status" value="1"/>
</dbReference>
<dbReference type="GO" id="GO:0005829">
    <property type="term" value="C:cytosol"/>
    <property type="evidence" value="ECO:0007669"/>
    <property type="project" value="TreeGrafter"/>
</dbReference>
<dbReference type="OrthoDB" id="9801697at2"/>
<comment type="caution">
    <text evidence="3">The sequence shown here is derived from an EMBL/GenBank/DDBJ whole genome shotgun (WGS) entry which is preliminary data.</text>
</comment>
<dbReference type="Pfam" id="PF14602">
    <property type="entry name" value="Hexapep_2"/>
    <property type="match status" value="1"/>
</dbReference>
<dbReference type="InterPro" id="IPR011004">
    <property type="entry name" value="Trimer_LpxA-like_sf"/>
</dbReference>
<accession>A0A4R1R784</accession>
<dbReference type="GO" id="GO:0008374">
    <property type="term" value="F:O-acyltransferase activity"/>
    <property type="evidence" value="ECO:0007669"/>
    <property type="project" value="TreeGrafter"/>
</dbReference>
<evidence type="ECO:0000256" key="2">
    <source>
        <dbReference type="ARBA" id="ARBA00022679"/>
    </source>
</evidence>
<comment type="similarity">
    <text evidence="1">Belongs to the transferase hexapeptide repeat family.</text>
</comment>